<dbReference type="EC" id="2.7.13.3" evidence="2"/>
<protein>
    <recommendedName>
        <fullName evidence="2">histidine kinase</fullName>
        <ecNumber evidence="2">2.7.13.3</ecNumber>
    </recommendedName>
</protein>
<dbReference type="EMBL" id="JACCFK010000001">
    <property type="protein sequence ID" value="NYI91442.1"/>
    <property type="molecule type" value="Genomic_DNA"/>
</dbReference>
<keyword evidence="3" id="KW-0597">Phosphoprotein</keyword>
<feature type="transmembrane region" description="Helical" evidence="9">
    <location>
        <begin position="78"/>
        <end position="95"/>
    </location>
</feature>
<dbReference type="InterPro" id="IPR050482">
    <property type="entry name" value="Sensor_HK_TwoCompSys"/>
</dbReference>
<dbReference type="Gene3D" id="3.30.565.10">
    <property type="entry name" value="Histidine kinase-like ATPase, C-terminal domain"/>
    <property type="match status" value="1"/>
</dbReference>
<feature type="domain" description="Histidine kinase/HSP90-like ATPase" evidence="10">
    <location>
        <begin position="334"/>
        <end position="418"/>
    </location>
</feature>
<dbReference type="GO" id="GO:0016020">
    <property type="term" value="C:membrane"/>
    <property type="evidence" value="ECO:0007669"/>
    <property type="project" value="InterPro"/>
</dbReference>
<evidence type="ECO:0000259" key="10">
    <source>
        <dbReference type="Pfam" id="PF02518"/>
    </source>
</evidence>
<comment type="catalytic activity">
    <reaction evidence="1">
        <text>ATP + protein L-histidine = ADP + protein N-phospho-L-histidine.</text>
        <dbReference type="EC" id="2.7.13.3"/>
    </reaction>
</comment>
<keyword evidence="14" id="KW-1185">Reference proteome</keyword>
<feature type="transmembrane region" description="Helical" evidence="9">
    <location>
        <begin position="168"/>
        <end position="186"/>
    </location>
</feature>
<evidence type="ECO:0000256" key="4">
    <source>
        <dbReference type="ARBA" id="ARBA00022679"/>
    </source>
</evidence>
<dbReference type="InterPro" id="IPR036890">
    <property type="entry name" value="HATPase_C_sf"/>
</dbReference>
<dbReference type="InterPro" id="IPR011712">
    <property type="entry name" value="Sig_transdc_His_kin_sub3_dim/P"/>
</dbReference>
<keyword evidence="9" id="KW-1133">Transmembrane helix</keyword>
<accession>A0A853B9K2</accession>
<evidence type="ECO:0000256" key="8">
    <source>
        <dbReference type="ARBA" id="ARBA00023012"/>
    </source>
</evidence>
<dbReference type="Pfam" id="PF23539">
    <property type="entry name" value="DUF7134"/>
    <property type="match status" value="1"/>
</dbReference>
<dbReference type="CDD" id="cd16917">
    <property type="entry name" value="HATPase_UhpB-NarQ-NarX-like"/>
    <property type="match status" value="1"/>
</dbReference>
<feature type="domain" description="Signal transduction histidine kinase subgroup 3 dimerisation and phosphoacceptor" evidence="11">
    <location>
        <begin position="221"/>
        <end position="286"/>
    </location>
</feature>
<feature type="transmembrane region" description="Helical" evidence="9">
    <location>
        <begin position="50"/>
        <end position="71"/>
    </location>
</feature>
<dbReference type="InterPro" id="IPR055558">
    <property type="entry name" value="DUF7134"/>
</dbReference>
<dbReference type="PANTHER" id="PTHR24421">
    <property type="entry name" value="NITRATE/NITRITE SENSOR PROTEIN NARX-RELATED"/>
    <property type="match status" value="1"/>
</dbReference>
<dbReference type="Proteomes" id="UP000549616">
    <property type="component" value="Unassembled WGS sequence"/>
</dbReference>
<keyword evidence="6 13" id="KW-0418">Kinase</keyword>
<dbReference type="SUPFAM" id="SSF55874">
    <property type="entry name" value="ATPase domain of HSP90 chaperone/DNA topoisomerase II/histidine kinase"/>
    <property type="match status" value="1"/>
</dbReference>
<evidence type="ECO:0000256" key="9">
    <source>
        <dbReference type="SAM" id="Phobius"/>
    </source>
</evidence>
<dbReference type="GO" id="GO:0046983">
    <property type="term" value="F:protein dimerization activity"/>
    <property type="evidence" value="ECO:0007669"/>
    <property type="project" value="InterPro"/>
</dbReference>
<gene>
    <name evidence="13" type="ORF">HNR02_004765</name>
</gene>
<feature type="transmembrane region" description="Helical" evidence="9">
    <location>
        <begin position="27"/>
        <end position="44"/>
    </location>
</feature>
<dbReference type="InterPro" id="IPR003594">
    <property type="entry name" value="HATPase_dom"/>
</dbReference>
<dbReference type="PANTHER" id="PTHR24421:SF10">
    <property type="entry name" value="NITRATE_NITRITE SENSOR PROTEIN NARQ"/>
    <property type="match status" value="1"/>
</dbReference>
<evidence type="ECO:0000256" key="2">
    <source>
        <dbReference type="ARBA" id="ARBA00012438"/>
    </source>
</evidence>
<name>A0A853B9K2_9PSEU</name>
<evidence type="ECO:0000313" key="13">
    <source>
        <dbReference type="EMBL" id="NYI91442.1"/>
    </source>
</evidence>
<evidence type="ECO:0000256" key="6">
    <source>
        <dbReference type="ARBA" id="ARBA00022777"/>
    </source>
</evidence>
<sequence length="426" mass="46293">MDGPERQPGWGRWQRPRPTAREQRQDVVLMVLVLVLSAGMTLLTNSMGMFVFGSAPSLAEQFAWIPALTVPLAWRRRFPLAVLAVLGVVFIAAQVRHVGDSIMPSVALFLAIYSAGAWSRHRVRARWTRVAVIVAMFVWLGIGLVAYAVSPAELPQAAGPLDPLVATVLHQVVFNLLFFLSAYFFGELAWRSARSRAELASQAEQLRASQEQNARGAIIAERVRIARDLHDVVAHHVSVMGIQASAARRVLDRDHELAGSALRTVEETARTAISELRGLLGVLRSEPDTGEDHEASPGLAQLPDLVAATRSAGLDVRYGEYGEPRPVPDSVAMTAYRVAQEALTNVVRHSGARSAELRVRFLENSLEIEVTDDGHGGSPSSGFGLIGMRERTAVHDGEFEAGPRRDGGFLVRASLPAPRHAEAAIP</sequence>
<dbReference type="AlphaFoldDB" id="A0A853B9K2"/>
<feature type="transmembrane region" description="Helical" evidence="9">
    <location>
        <begin position="101"/>
        <end position="118"/>
    </location>
</feature>
<evidence type="ECO:0000256" key="1">
    <source>
        <dbReference type="ARBA" id="ARBA00000085"/>
    </source>
</evidence>
<evidence type="ECO:0000313" key="14">
    <source>
        <dbReference type="Proteomes" id="UP000549616"/>
    </source>
</evidence>
<evidence type="ECO:0000259" key="11">
    <source>
        <dbReference type="Pfam" id="PF07730"/>
    </source>
</evidence>
<dbReference type="GO" id="GO:0000155">
    <property type="term" value="F:phosphorelay sensor kinase activity"/>
    <property type="evidence" value="ECO:0007669"/>
    <property type="project" value="InterPro"/>
</dbReference>
<reference evidence="13 14" key="1">
    <citation type="submission" date="2020-07" db="EMBL/GenBank/DDBJ databases">
        <title>Sequencing the genomes of 1000 actinobacteria strains.</title>
        <authorList>
            <person name="Klenk H.-P."/>
        </authorList>
    </citation>
    <scope>NUCLEOTIDE SEQUENCE [LARGE SCALE GENOMIC DNA]</scope>
    <source>
        <strain evidence="13 14">DSM 104006</strain>
    </source>
</reference>
<proteinExistence type="predicted"/>
<dbReference type="GO" id="GO:0005524">
    <property type="term" value="F:ATP binding"/>
    <property type="evidence" value="ECO:0007669"/>
    <property type="project" value="UniProtKB-KW"/>
</dbReference>
<keyword evidence="8" id="KW-0902">Two-component regulatory system</keyword>
<evidence type="ECO:0000256" key="3">
    <source>
        <dbReference type="ARBA" id="ARBA00022553"/>
    </source>
</evidence>
<keyword evidence="9" id="KW-0812">Transmembrane</keyword>
<keyword evidence="7" id="KW-0067">ATP-binding</keyword>
<evidence type="ECO:0000256" key="7">
    <source>
        <dbReference type="ARBA" id="ARBA00022840"/>
    </source>
</evidence>
<evidence type="ECO:0000256" key="5">
    <source>
        <dbReference type="ARBA" id="ARBA00022741"/>
    </source>
</evidence>
<comment type="caution">
    <text evidence="13">The sequence shown here is derived from an EMBL/GenBank/DDBJ whole genome shotgun (WGS) entry which is preliminary data.</text>
</comment>
<dbReference type="Pfam" id="PF02518">
    <property type="entry name" value="HATPase_c"/>
    <property type="match status" value="1"/>
</dbReference>
<keyword evidence="9" id="KW-0472">Membrane</keyword>
<evidence type="ECO:0000259" key="12">
    <source>
        <dbReference type="Pfam" id="PF23539"/>
    </source>
</evidence>
<dbReference type="RefSeq" id="WP_246338624.1">
    <property type="nucleotide sequence ID" value="NZ_JACCFK010000001.1"/>
</dbReference>
<dbReference type="Pfam" id="PF07730">
    <property type="entry name" value="HisKA_3"/>
    <property type="match status" value="1"/>
</dbReference>
<organism evidence="13 14">
    <name type="scientific">Amycolatopsis endophytica</name>
    <dbReference type="NCBI Taxonomy" id="860233"/>
    <lineage>
        <taxon>Bacteria</taxon>
        <taxon>Bacillati</taxon>
        <taxon>Actinomycetota</taxon>
        <taxon>Actinomycetes</taxon>
        <taxon>Pseudonocardiales</taxon>
        <taxon>Pseudonocardiaceae</taxon>
        <taxon>Amycolatopsis</taxon>
    </lineage>
</organism>
<keyword evidence="5" id="KW-0547">Nucleotide-binding</keyword>
<feature type="transmembrane region" description="Helical" evidence="9">
    <location>
        <begin position="130"/>
        <end position="148"/>
    </location>
</feature>
<keyword evidence="4" id="KW-0808">Transferase</keyword>
<feature type="domain" description="DUF7134" evidence="12">
    <location>
        <begin position="25"/>
        <end position="188"/>
    </location>
</feature>
<dbReference type="Gene3D" id="1.20.5.1930">
    <property type="match status" value="1"/>
</dbReference>